<evidence type="ECO:0000256" key="10">
    <source>
        <dbReference type="ARBA" id="ARBA00023136"/>
    </source>
</evidence>
<sequence length="511" mass="56881">MDALPTLAANASHGGNGSEHGLPDALLDTLSPLLGLQLNPLIKLFALLHKIIDRHLGIDPTYVLFVWAAIKVIKQLYTTMHTLFREHFTASIEISDGNDYYLHVMLFLATLRETAESRSLIAETPSKGAWDEEDDSDLATTPDGYLNFSHQETKALPRFTPARGVHDFRFKGRTFCVERNRHSLFNPAAGAEGMPQYKEETLVLSCSGRSPEPIKQLLQHAKEMYCRDHGTKTIVRRPSQRGPLFRSGSFWQQAAMRPVRPLKTVVLDHQLIEQILSDMNEYLRPSTSKWYADRGIPLRRGYLFHGPPGTGKSSFSFVIAGVFGLDIYVVSLLERKLTEETLLALFITLPRRCVVLFEDIDIAGVKRPSDDENEQDEEKASDLARQLKRHGNSDGSGGGISLAGLLNAIDGVATHEGRLLIMTTNKPEALDRALLRPGRVDQQVEFFNATSGQAEELFMHMYGSNGSATPGLRELALQFSSHIPSGMFSPAQLQGYLLTHKNMRRCLSSLG</sequence>
<dbReference type="InterPro" id="IPR050747">
    <property type="entry name" value="Mitochondrial_chaperone_BCS1"/>
</dbReference>
<dbReference type="GO" id="GO:0016887">
    <property type="term" value="F:ATP hydrolysis activity"/>
    <property type="evidence" value="ECO:0007669"/>
    <property type="project" value="InterPro"/>
</dbReference>
<keyword evidence="6" id="KW-0378">Hydrolase</keyword>
<protein>
    <submittedName>
        <fullName evidence="15">BCS1 N terminal-domain-containing protein</fullName>
    </submittedName>
</protein>
<dbReference type="GO" id="GO:0005524">
    <property type="term" value="F:ATP binding"/>
    <property type="evidence" value="ECO:0007669"/>
    <property type="project" value="UniProtKB-KW"/>
</dbReference>
<keyword evidence="10" id="KW-0472">Membrane</keyword>
<reference evidence="15" key="1">
    <citation type="journal article" date="2023" name="Mol. Phylogenet. Evol.">
        <title>Genome-scale phylogeny and comparative genomics of the fungal order Sordariales.</title>
        <authorList>
            <person name="Hensen N."/>
            <person name="Bonometti L."/>
            <person name="Westerberg I."/>
            <person name="Brannstrom I.O."/>
            <person name="Guillou S."/>
            <person name="Cros-Aarteil S."/>
            <person name="Calhoun S."/>
            <person name="Haridas S."/>
            <person name="Kuo A."/>
            <person name="Mondo S."/>
            <person name="Pangilinan J."/>
            <person name="Riley R."/>
            <person name="LaButti K."/>
            <person name="Andreopoulos B."/>
            <person name="Lipzen A."/>
            <person name="Chen C."/>
            <person name="Yan M."/>
            <person name="Daum C."/>
            <person name="Ng V."/>
            <person name="Clum A."/>
            <person name="Steindorff A."/>
            <person name="Ohm R.A."/>
            <person name="Martin F."/>
            <person name="Silar P."/>
            <person name="Natvig D.O."/>
            <person name="Lalanne C."/>
            <person name="Gautier V."/>
            <person name="Ament-Velasquez S.L."/>
            <person name="Kruys A."/>
            <person name="Hutchinson M.I."/>
            <person name="Powell A.J."/>
            <person name="Barry K."/>
            <person name="Miller A.N."/>
            <person name="Grigoriev I.V."/>
            <person name="Debuchy R."/>
            <person name="Gladieux P."/>
            <person name="Hiltunen Thoren M."/>
            <person name="Johannesson H."/>
        </authorList>
    </citation>
    <scope>NUCLEOTIDE SEQUENCE</scope>
    <source>
        <strain evidence="15">CBS 103.79</strain>
    </source>
</reference>
<comment type="catalytic activity">
    <reaction evidence="11">
        <text>ATP + H2O = ADP + phosphate + H(+)</text>
        <dbReference type="Rhea" id="RHEA:13065"/>
        <dbReference type="ChEBI" id="CHEBI:15377"/>
        <dbReference type="ChEBI" id="CHEBI:15378"/>
        <dbReference type="ChEBI" id="CHEBI:30616"/>
        <dbReference type="ChEBI" id="CHEBI:43474"/>
        <dbReference type="ChEBI" id="CHEBI:456216"/>
    </reaction>
    <physiologicalReaction direction="left-to-right" evidence="11">
        <dbReference type="Rhea" id="RHEA:13066"/>
    </physiologicalReaction>
</comment>
<dbReference type="AlphaFoldDB" id="A0AAN6MBI1"/>
<evidence type="ECO:0000256" key="1">
    <source>
        <dbReference type="ARBA" id="ARBA00004434"/>
    </source>
</evidence>
<feature type="domain" description="BCS1 N-terminal" evidence="14">
    <location>
        <begin position="64"/>
        <end position="265"/>
    </location>
</feature>
<evidence type="ECO:0000259" key="13">
    <source>
        <dbReference type="SMART" id="SM00382"/>
    </source>
</evidence>
<accession>A0AAN6MBI1</accession>
<keyword evidence="4 12" id="KW-0547">Nucleotide-binding</keyword>
<dbReference type="InterPro" id="IPR003959">
    <property type="entry name" value="ATPase_AAA_core"/>
</dbReference>
<evidence type="ECO:0000256" key="9">
    <source>
        <dbReference type="ARBA" id="ARBA00023128"/>
    </source>
</evidence>
<evidence type="ECO:0000256" key="5">
    <source>
        <dbReference type="ARBA" id="ARBA00022792"/>
    </source>
</evidence>
<keyword evidence="16" id="KW-1185">Reference proteome</keyword>
<keyword evidence="7 12" id="KW-0067">ATP-binding</keyword>
<dbReference type="Proteomes" id="UP001303889">
    <property type="component" value="Unassembled WGS sequence"/>
</dbReference>
<dbReference type="InterPro" id="IPR027417">
    <property type="entry name" value="P-loop_NTPase"/>
</dbReference>
<evidence type="ECO:0000256" key="11">
    <source>
        <dbReference type="ARBA" id="ARBA00048778"/>
    </source>
</evidence>
<reference evidence="15" key="2">
    <citation type="submission" date="2023-05" db="EMBL/GenBank/DDBJ databases">
        <authorList>
            <consortium name="Lawrence Berkeley National Laboratory"/>
            <person name="Steindorff A."/>
            <person name="Hensen N."/>
            <person name="Bonometti L."/>
            <person name="Westerberg I."/>
            <person name="Brannstrom I.O."/>
            <person name="Guillou S."/>
            <person name="Cros-Aarteil S."/>
            <person name="Calhoun S."/>
            <person name="Haridas S."/>
            <person name="Kuo A."/>
            <person name="Mondo S."/>
            <person name="Pangilinan J."/>
            <person name="Riley R."/>
            <person name="Labutti K."/>
            <person name="Andreopoulos B."/>
            <person name="Lipzen A."/>
            <person name="Chen C."/>
            <person name="Yanf M."/>
            <person name="Daum C."/>
            <person name="Ng V."/>
            <person name="Clum A."/>
            <person name="Ohm R."/>
            <person name="Martin F."/>
            <person name="Silar P."/>
            <person name="Natvig D."/>
            <person name="Lalanne C."/>
            <person name="Gautier V."/>
            <person name="Ament-Velasquez S.L."/>
            <person name="Kruys A."/>
            <person name="Hutchinson M.I."/>
            <person name="Powell A.J."/>
            <person name="Barry K."/>
            <person name="Miller A.N."/>
            <person name="Grigoriev I.V."/>
            <person name="Debuchy R."/>
            <person name="Gladieux P."/>
            <person name="Thoren M.H."/>
            <person name="Johannesson H."/>
        </authorList>
    </citation>
    <scope>NUCLEOTIDE SEQUENCE</scope>
    <source>
        <strain evidence="15">CBS 103.79</strain>
    </source>
</reference>
<organism evidence="15 16">
    <name type="scientific">Staphylotrichum tortipilum</name>
    <dbReference type="NCBI Taxonomy" id="2831512"/>
    <lineage>
        <taxon>Eukaryota</taxon>
        <taxon>Fungi</taxon>
        <taxon>Dikarya</taxon>
        <taxon>Ascomycota</taxon>
        <taxon>Pezizomycotina</taxon>
        <taxon>Sordariomycetes</taxon>
        <taxon>Sordariomycetidae</taxon>
        <taxon>Sordariales</taxon>
        <taxon>Chaetomiaceae</taxon>
        <taxon>Staphylotrichum</taxon>
    </lineage>
</organism>
<keyword evidence="9" id="KW-0496">Mitochondrion</keyword>
<proteinExistence type="inferred from homology"/>
<comment type="subcellular location">
    <subcellularLocation>
        <location evidence="1">Mitochondrion inner membrane</location>
        <topology evidence="1">Single-pass membrane protein</topology>
    </subcellularLocation>
</comment>
<evidence type="ECO:0000256" key="4">
    <source>
        <dbReference type="ARBA" id="ARBA00022741"/>
    </source>
</evidence>
<dbReference type="EMBL" id="MU856088">
    <property type="protein sequence ID" value="KAK3897705.1"/>
    <property type="molecule type" value="Genomic_DNA"/>
</dbReference>
<dbReference type="InterPro" id="IPR057495">
    <property type="entry name" value="AAA_lid_BCS1"/>
</dbReference>
<gene>
    <name evidence="15" type="ORF">C8A05DRAFT_38720</name>
</gene>
<evidence type="ECO:0000256" key="2">
    <source>
        <dbReference type="ARBA" id="ARBA00007448"/>
    </source>
</evidence>
<evidence type="ECO:0000256" key="8">
    <source>
        <dbReference type="ARBA" id="ARBA00022989"/>
    </source>
</evidence>
<dbReference type="Gene3D" id="3.40.50.300">
    <property type="entry name" value="P-loop containing nucleotide triphosphate hydrolases"/>
    <property type="match status" value="1"/>
</dbReference>
<keyword evidence="8" id="KW-1133">Transmembrane helix</keyword>
<comment type="caution">
    <text evidence="15">The sequence shown here is derived from an EMBL/GenBank/DDBJ whole genome shotgun (WGS) entry which is preliminary data.</text>
</comment>
<evidence type="ECO:0000313" key="15">
    <source>
        <dbReference type="EMBL" id="KAK3897705.1"/>
    </source>
</evidence>
<comment type="similarity">
    <text evidence="2">Belongs to the AAA ATPase family. BCS1 subfamily.</text>
</comment>
<keyword evidence="3" id="KW-0812">Transmembrane</keyword>
<evidence type="ECO:0000313" key="16">
    <source>
        <dbReference type="Proteomes" id="UP001303889"/>
    </source>
</evidence>
<dbReference type="Pfam" id="PF25426">
    <property type="entry name" value="AAA_lid_BCS1"/>
    <property type="match status" value="1"/>
</dbReference>
<dbReference type="Pfam" id="PF00004">
    <property type="entry name" value="AAA"/>
    <property type="match status" value="1"/>
</dbReference>
<feature type="domain" description="AAA+ ATPase" evidence="13">
    <location>
        <begin position="298"/>
        <end position="450"/>
    </location>
</feature>
<evidence type="ECO:0000256" key="6">
    <source>
        <dbReference type="ARBA" id="ARBA00022801"/>
    </source>
</evidence>
<dbReference type="SUPFAM" id="SSF52540">
    <property type="entry name" value="P-loop containing nucleoside triphosphate hydrolases"/>
    <property type="match status" value="1"/>
</dbReference>
<keyword evidence="5" id="KW-0999">Mitochondrion inner membrane</keyword>
<dbReference type="PANTHER" id="PTHR23070">
    <property type="entry name" value="BCS1 AAA-TYPE ATPASE"/>
    <property type="match status" value="1"/>
</dbReference>
<evidence type="ECO:0000256" key="7">
    <source>
        <dbReference type="ARBA" id="ARBA00022840"/>
    </source>
</evidence>
<dbReference type="InterPro" id="IPR014851">
    <property type="entry name" value="BCS1_N"/>
</dbReference>
<evidence type="ECO:0000259" key="14">
    <source>
        <dbReference type="SMART" id="SM01024"/>
    </source>
</evidence>
<dbReference type="SMART" id="SM01024">
    <property type="entry name" value="BCS1_N"/>
    <property type="match status" value="1"/>
</dbReference>
<dbReference type="GO" id="GO:0005743">
    <property type="term" value="C:mitochondrial inner membrane"/>
    <property type="evidence" value="ECO:0007669"/>
    <property type="project" value="UniProtKB-SubCell"/>
</dbReference>
<evidence type="ECO:0000256" key="3">
    <source>
        <dbReference type="ARBA" id="ARBA00022692"/>
    </source>
</evidence>
<dbReference type="InterPro" id="IPR003960">
    <property type="entry name" value="ATPase_AAA_CS"/>
</dbReference>
<evidence type="ECO:0000256" key="12">
    <source>
        <dbReference type="RuleBase" id="RU003651"/>
    </source>
</evidence>
<dbReference type="SMART" id="SM00382">
    <property type="entry name" value="AAA"/>
    <property type="match status" value="1"/>
</dbReference>
<dbReference type="InterPro" id="IPR003593">
    <property type="entry name" value="AAA+_ATPase"/>
</dbReference>
<name>A0AAN6MBI1_9PEZI</name>
<dbReference type="Pfam" id="PF08740">
    <property type="entry name" value="BCS1_N"/>
    <property type="match status" value="1"/>
</dbReference>
<dbReference type="PROSITE" id="PS00674">
    <property type="entry name" value="AAA"/>
    <property type="match status" value="1"/>
</dbReference>